<organism evidence="6 7">
    <name type="scientific">Martelella alba</name>
    <dbReference type="NCBI Taxonomy" id="2590451"/>
    <lineage>
        <taxon>Bacteria</taxon>
        <taxon>Pseudomonadati</taxon>
        <taxon>Pseudomonadota</taxon>
        <taxon>Alphaproteobacteria</taxon>
        <taxon>Hyphomicrobiales</taxon>
        <taxon>Aurantimonadaceae</taxon>
        <taxon>Martelella</taxon>
    </lineage>
</organism>
<dbReference type="AlphaFoldDB" id="A0A506UFB0"/>
<evidence type="ECO:0000313" key="6">
    <source>
        <dbReference type="EMBL" id="TPW32448.1"/>
    </source>
</evidence>
<keyword evidence="1" id="KW-0645">Protease</keyword>
<keyword evidence="2" id="KW-0378">Hydrolase</keyword>
<name>A0A506UFB0_9HYPH</name>
<proteinExistence type="predicted"/>
<keyword evidence="3" id="KW-0788">Thiol protease</keyword>
<dbReference type="GO" id="GO:0006508">
    <property type="term" value="P:proteolysis"/>
    <property type="evidence" value="ECO:0007669"/>
    <property type="project" value="UniProtKB-KW"/>
</dbReference>
<evidence type="ECO:0000313" key="7">
    <source>
        <dbReference type="Proteomes" id="UP000318801"/>
    </source>
</evidence>
<evidence type="ECO:0000259" key="5">
    <source>
        <dbReference type="Pfam" id="PF03543"/>
    </source>
</evidence>
<evidence type="ECO:0000256" key="2">
    <source>
        <dbReference type="ARBA" id="ARBA00022801"/>
    </source>
</evidence>
<evidence type="ECO:0000256" key="4">
    <source>
        <dbReference type="SAM" id="MobiDB-lite"/>
    </source>
</evidence>
<gene>
    <name evidence="6" type="ORF">FJU08_05490</name>
</gene>
<reference evidence="6 7" key="1">
    <citation type="submission" date="2019-06" db="EMBL/GenBank/DDBJ databases">
        <authorList>
            <person name="Li M."/>
        </authorList>
    </citation>
    <scope>NUCLEOTIDE SEQUENCE [LARGE SCALE GENOMIC DNA]</scope>
    <source>
        <strain evidence="6 7">BGMRC2036</strain>
    </source>
</reference>
<dbReference type="InterPro" id="IPR006473">
    <property type="entry name" value="Peptidase_C58_Yopt"/>
</dbReference>
<dbReference type="EMBL" id="VHLG01000002">
    <property type="protein sequence ID" value="TPW32448.1"/>
    <property type="molecule type" value="Genomic_DNA"/>
</dbReference>
<evidence type="ECO:0000256" key="3">
    <source>
        <dbReference type="ARBA" id="ARBA00022807"/>
    </source>
</evidence>
<dbReference type="Proteomes" id="UP000318801">
    <property type="component" value="Unassembled WGS sequence"/>
</dbReference>
<comment type="caution">
    <text evidence="6">The sequence shown here is derived from an EMBL/GenBank/DDBJ whole genome shotgun (WGS) entry which is preliminary data.</text>
</comment>
<protein>
    <recommendedName>
        <fullName evidence="5">Peptidase C58 YopT-type domain-containing protein</fullName>
    </recommendedName>
</protein>
<dbReference type="Pfam" id="PF03543">
    <property type="entry name" value="Peptidase_C58"/>
    <property type="match status" value="1"/>
</dbReference>
<dbReference type="RefSeq" id="WP_141147958.1">
    <property type="nucleotide sequence ID" value="NZ_VHLG01000002.1"/>
</dbReference>
<evidence type="ECO:0000256" key="1">
    <source>
        <dbReference type="ARBA" id="ARBA00022670"/>
    </source>
</evidence>
<sequence>MALFTDANHRPSRQFSATDSSLPSEQPSQPRAAGDAPAGRVSADDGPSDRDSGISSVYEQAASNPRRLKYGTMLYLRPQSGILGRSYGKDDHRDIPRPPGVCLPASAHYLMISLSSKAHDYWSWIDHHDAGYGLGRDYYDEDLKQKAPQKMYVDTIETIRDSGLAYKGAFLCRREEGITKGEMAQTLAQAVWPEKEEDEWDDAPDVQLGNLLILTDSTNKGQSGHAIACVETLSETMRIMDPNIGEIEFGDREELSSWLAEQLDRDDGYGSYKTFQITEFETVTP</sequence>
<dbReference type="OrthoDB" id="9180032at2"/>
<feature type="region of interest" description="Disordered" evidence="4">
    <location>
        <begin position="1"/>
        <end position="57"/>
    </location>
</feature>
<dbReference type="GO" id="GO:0004197">
    <property type="term" value="F:cysteine-type endopeptidase activity"/>
    <property type="evidence" value="ECO:0007669"/>
    <property type="project" value="InterPro"/>
</dbReference>
<feature type="compositionally biased region" description="Polar residues" evidence="4">
    <location>
        <begin position="13"/>
        <end position="29"/>
    </location>
</feature>
<accession>A0A506UFB0</accession>
<feature type="domain" description="Peptidase C58 YopT-type" evidence="5">
    <location>
        <begin position="100"/>
        <end position="269"/>
    </location>
</feature>
<keyword evidence="7" id="KW-1185">Reference proteome</keyword>
<dbReference type="Gene3D" id="3.90.70.20">
    <property type="match status" value="1"/>
</dbReference>